<accession>A0A316F0S8</accession>
<protein>
    <submittedName>
        <fullName evidence="15">Short chain enoyl-CoA hydratase /3-hydroxyacyl-CoA dehydrogenase</fullName>
    </submittedName>
</protein>
<evidence type="ECO:0000256" key="11">
    <source>
        <dbReference type="ARBA" id="ARBA00023268"/>
    </source>
</evidence>
<dbReference type="Gene3D" id="3.90.226.10">
    <property type="entry name" value="2-enoyl-CoA Hydratase, Chain A, domain 1"/>
    <property type="match status" value="1"/>
</dbReference>
<dbReference type="Pfam" id="PF02737">
    <property type="entry name" value="3HCDH_N"/>
    <property type="match status" value="1"/>
</dbReference>
<dbReference type="RefSeq" id="WP_109580935.1">
    <property type="nucleotide sequence ID" value="NZ_JACBYU010000002.1"/>
</dbReference>
<sequence>MTAQYQVQDGVAVITLDNPPVNGLGHSTRLGIVEGLTRALDDGAVKAVVITGAGKAFSGGADIREFNTPKATQEPTLGSVIRALEASTKPVVAAIHTVAMGGGLELALGCNYRVAAKGAQIALPEVKLGLLPGAGGTQRLPRLIGLEQALNMIVSGNPVLSEKFEGSKLFDEIVEGDVLPAAVQFARNVAAAPGPYPKVRDLKVRHENPEGFLKFARNTVEAVAKNFPAPARCVDAVAASLKPFEAGLKAEREGFMYLVGTPESRALRHAFFGERAASKIPDVPSDTPVRKVEKVAVIGAGTMGGGITMNFLNAGIPVTMLETKQEALDRGVATIRKNYENSAKKGKLTAEKVEARMALLTTTLSYDDIKDADLVIEAVFEELGVKETVFKTLDEVMKPGAILASNTSTLDVDKIAAFTRRPQDVVGMHFFSPANVMKLLEVVRGRETAKDVLATVMQVAKKIKKTAVVSGVCDGFIGNRMIEQYSRQAGYLLDEGALPEQVDKAIEKFGFAMGPFRMGDLAGNDIGWAIRKRRAVERPDFKYSKTADKLCELGRFGQKTGAGWYDYKAGDRKPYPNQQVNDMIVANSKEAGVERRKISDEEIVERLVFALVNEGAKILEEGIASKASDIDMVYLTGYGFPLFRGGPMLYADQVGLFNVVQAMRRYARGYHGEAWEPAGLLAKLAAEGKGFNG</sequence>
<keyword evidence="4" id="KW-0442">Lipid degradation</keyword>
<dbReference type="SUPFAM" id="SSF51735">
    <property type="entry name" value="NAD(P)-binding Rossmann-fold domains"/>
    <property type="match status" value="1"/>
</dbReference>
<evidence type="ECO:0000259" key="14">
    <source>
        <dbReference type="Pfam" id="PF02737"/>
    </source>
</evidence>
<dbReference type="FunFam" id="1.10.1040.50:FF:000006">
    <property type="entry name" value="Peroxisomal bifunctional enzyme"/>
    <property type="match status" value="1"/>
</dbReference>
<gene>
    <name evidence="15" type="ORF">C7419_1011061</name>
</gene>
<keyword evidence="5" id="KW-0560">Oxidoreductase</keyword>
<name>A0A316F0S8_9BURK</name>
<dbReference type="SUPFAM" id="SSF52096">
    <property type="entry name" value="ClpP/crotonase"/>
    <property type="match status" value="1"/>
</dbReference>
<evidence type="ECO:0000259" key="13">
    <source>
        <dbReference type="Pfam" id="PF00725"/>
    </source>
</evidence>
<evidence type="ECO:0000256" key="8">
    <source>
        <dbReference type="ARBA" id="ARBA00023140"/>
    </source>
</evidence>
<dbReference type="OrthoDB" id="5287258at2"/>
<feature type="domain" description="3-hydroxyacyl-CoA dehydrogenase NAD binding" evidence="14">
    <location>
        <begin position="294"/>
        <end position="470"/>
    </location>
</feature>
<evidence type="ECO:0000256" key="10">
    <source>
        <dbReference type="ARBA" id="ARBA00023239"/>
    </source>
</evidence>
<dbReference type="InterPro" id="IPR001753">
    <property type="entry name" value="Enoyl-CoA_hydra/iso"/>
</dbReference>
<keyword evidence="6" id="KW-0520">NAD</keyword>
<dbReference type="UniPathway" id="UPA00659"/>
<feature type="domain" description="3-hydroxyacyl-CoA dehydrogenase C-terminal" evidence="13">
    <location>
        <begin position="603"/>
        <end position="689"/>
    </location>
</feature>
<evidence type="ECO:0000256" key="12">
    <source>
        <dbReference type="ARBA" id="ARBA00049556"/>
    </source>
</evidence>
<evidence type="ECO:0000256" key="2">
    <source>
        <dbReference type="ARBA" id="ARBA00005005"/>
    </source>
</evidence>
<dbReference type="CDD" id="cd06558">
    <property type="entry name" value="crotonase-like"/>
    <property type="match status" value="1"/>
</dbReference>
<dbReference type="FunFam" id="3.40.50.720:FF:000009">
    <property type="entry name" value="Fatty oxidation complex, alpha subunit"/>
    <property type="match status" value="1"/>
</dbReference>
<dbReference type="SUPFAM" id="SSF48179">
    <property type="entry name" value="6-phosphogluconate dehydrogenase C-terminal domain-like"/>
    <property type="match status" value="2"/>
</dbReference>
<comment type="catalytic activity">
    <reaction evidence="12">
        <text>a (3S)-3-hydroxyacyl-CoA + NAD(+) = a 3-oxoacyl-CoA + NADH + H(+)</text>
        <dbReference type="Rhea" id="RHEA:22432"/>
        <dbReference type="ChEBI" id="CHEBI:15378"/>
        <dbReference type="ChEBI" id="CHEBI:57318"/>
        <dbReference type="ChEBI" id="CHEBI:57540"/>
        <dbReference type="ChEBI" id="CHEBI:57945"/>
        <dbReference type="ChEBI" id="CHEBI:90726"/>
        <dbReference type="EC" id="1.1.1.35"/>
    </reaction>
</comment>
<keyword evidence="3" id="KW-0276">Fatty acid metabolism</keyword>
<evidence type="ECO:0000256" key="4">
    <source>
        <dbReference type="ARBA" id="ARBA00022963"/>
    </source>
</evidence>
<keyword evidence="16" id="KW-1185">Reference proteome</keyword>
<dbReference type="GO" id="GO:0070403">
    <property type="term" value="F:NAD+ binding"/>
    <property type="evidence" value="ECO:0007669"/>
    <property type="project" value="InterPro"/>
</dbReference>
<evidence type="ECO:0000313" key="15">
    <source>
        <dbReference type="EMBL" id="PWK37179.1"/>
    </source>
</evidence>
<dbReference type="Proteomes" id="UP000245754">
    <property type="component" value="Unassembled WGS sequence"/>
</dbReference>
<feature type="domain" description="3-hydroxyacyl-CoA dehydrogenase C-terminal" evidence="13">
    <location>
        <begin position="475"/>
        <end position="567"/>
    </location>
</feature>
<evidence type="ECO:0000256" key="9">
    <source>
        <dbReference type="ARBA" id="ARBA00023235"/>
    </source>
</evidence>
<dbReference type="EMBL" id="QGGT01000001">
    <property type="protein sequence ID" value="PWK37179.1"/>
    <property type="molecule type" value="Genomic_DNA"/>
</dbReference>
<dbReference type="InterPro" id="IPR006108">
    <property type="entry name" value="3HC_DH_C"/>
</dbReference>
<keyword evidence="11" id="KW-0511">Multifunctional enzyme</keyword>
<dbReference type="Pfam" id="PF00378">
    <property type="entry name" value="ECH_1"/>
    <property type="match status" value="1"/>
</dbReference>
<dbReference type="Pfam" id="PF00725">
    <property type="entry name" value="3HCDH"/>
    <property type="match status" value="2"/>
</dbReference>
<comment type="caution">
    <text evidence="15">The sequence shown here is derived from an EMBL/GenBank/DDBJ whole genome shotgun (WGS) entry which is preliminary data.</text>
</comment>
<dbReference type="InterPro" id="IPR008927">
    <property type="entry name" value="6-PGluconate_DH-like_C_sf"/>
</dbReference>
<proteinExistence type="predicted"/>
<evidence type="ECO:0000256" key="7">
    <source>
        <dbReference type="ARBA" id="ARBA00023098"/>
    </source>
</evidence>
<evidence type="ECO:0000313" key="16">
    <source>
        <dbReference type="Proteomes" id="UP000245754"/>
    </source>
</evidence>
<dbReference type="InterPro" id="IPR006176">
    <property type="entry name" value="3-OHacyl-CoA_DH_NAD-bd"/>
</dbReference>
<dbReference type="AlphaFoldDB" id="A0A316F0S8"/>
<dbReference type="GO" id="GO:0004300">
    <property type="term" value="F:enoyl-CoA hydratase activity"/>
    <property type="evidence" value="ECO:0007669"/>
    <property type="project" value="UniProtKB-ARBA"/>
</dbReference>
<evidence type="ECO:0000256" key="1">
    <source>
        <dbReference type="ARBA" id="ARBA00004275"/>
    </source>
</evidence>
<evidence type="ECO:0000256" key="3">
    <source>
        <dbReference type="ARBA" id="ARBA00022832"/>
    </source>
</evidence>
<evidence type="ECO:0000256" key="5">
    <source>
        <dbReference type="ARBA" id="ARBA00023002"/>
    </source>
</evidence>
<dbReference type="PANTHER" id="PTHR23309">
    <property type="entry name" value="3-HYDROXYACYL-COA DEHYROGENASE"/>
    <property type="match status" value="1"/>
</dbReference>
<dbReference type="PANTHER" id="PTHR23309:SF51">
    <property type="entry name" value="3-HYDROXYACYL-COA DEHYDROGENASE-RELATED"/>
    <property type="match status" value="1"/>
</dbReference>
<comment type="subcellular location">
    <subcellularLocation>
        <location evidence="1">Peroxisome</location>
    </subcellularLocation>
</comment>
<comment type="pathway">
    <text evidence="2">Lipid metabolism; fatty acid beta-oxidation.</text>
</comment>
<keyword evidence="8" id="KW-0576">Peroxisome</keyword>
<keyword evidence="10" id="KW-0456">Lyase</keyword>
<keyword evidence="7" id="KW-0443">Lipid metabolism</keyword>
<dbReference type="Gene3D" id="3.40.50.720">
    <property type="entry name" value="NAD(P)-binding Rossmann-like Domain"/>
    <property type="match status" value="1"/>
</dbReference>
<reference evidence="15 16" key="1">
    <citation type="submission" date="2018-05" db="EMBL/GenBank/DDBJ databases">
        <title>Genomic Encyclopedia of Type Strains, Phase IV (KMG-V): Genome sequencing to study the core and pangenomes of soil and plant-associated prokaryotes.</title>
        <authorList>
            <person name="Whitman W."/>
        </authorList>
    </citation>
    <scope>NUCLEOTIDE SEQUENCE [LARGE SCALE GENOMIC DNA]</scope>
    <source>
        <strain evidence="15 16">SLV-132</strain>
    </source>
</reference>
<dbReference type="InterPro" id="IPR036291">
    <property type="entry name" value="NAD(P)-bd_dom_sf"/>
</dbReference>
<keyword evidence="9" id="KW-0413">Isomerase</keyword>
<dbReference type="GO" id="GO:0016853">
    <property type="term" value="F:isomerase activity"/>
    <property type="evidence" value="ECO:0007669"/>
    <property type="project" value="UniProtKB-KW"/>
</dbReference>
<dbReference type="GO" id="GO:0003857">
    <property type="term" value="F:(3S)-3-hydroxyacyl-CoA dehydrogenase (NAD+) activity"/>
    <property type="evidence" value="ECO:0007669"/>
    <property type="project" value="UniProtKB-EC"/>
</dbReference>
<dbReference type="Gene3D" id="1.10.1040.50">
    <property type="match status" value="1"/>
</dbReference>
<evidence type="ECO:0000256" key="6">
    <source>
        <dbReference type="ARBA" id="ARBA00023027"/>
    </source>
</evidence>
<dbReference type="GO" id="GO:0006635">
    <property type="term" value="P:fatty acid beta-oxidation"/>
    <property type="evidence" value="ECO:0007669"/>
    <property type="project" value="UniProtKB-UniPathway"/>
</dbReference>
<dbReference type="InterPro" id="IPR029045">
    <property type="entry name" value="ClpP/crotonase-like_dom_sf"/>
</dbReference>
<organism evidence="15 16">
    <name type="scientific">Cupriavidus plantarum</name>
    <dbReference type="NCBI Taxonomy" id="942865"/>
    <lineage>
        <taxon>Bacteria</taxon>
        <taxon>Pseudomonadati</taxon>
        <taxon>Pseudomonadota</taxon>
        <taxon>Betaproteobacteria</taxon>
        <taxon>Burkholderiales</taxon>
        <taxon>Burkholderiaceae</taxon>
        <taxon>Cupriavidus</taxon>
    </lineage>
</organism>